<comment type="caution">
    <text evidence="1">The sequence shown here is derived from an EMBL/GenBank/DDBJ whole genome shotgun (WGS) entry which is preliminary data.</text>
</comment>
<name>A0ABU7BAF7_9TELE</name>
<protein>
    <submittedName>
        <fullName evidence="1">Uncharacterized protein</fullName>
    </submittedName>
</protein>
<keyword evidence="2" id="KW-1185">Reference proteome</keyword>
<dbReference type="EMBL" id="JAHUTI010045803">
    <property type="protein sequence ID" value="MED6246961.1"/>
    <property type="molecule type" value="Genomic_DNA"/>
</dbReference>
<sequence length="142" mass="16201">ISSRTLKNLTACSERLIKGWRFPSIHWMEPTHPTPSLTINGKEFCANSGRGSERTLEADKEECIPGALNLFPPVQHKACEAGRVSPHSDRQMMLKHVGESFQRPRSQLLHQILYFRLQHPVLEAAVPAYEANRLFVIMRAER</sequence>
<accession>A0ABU7BAF7</accession>
<proteinExistence type="predicted"/>
<evidence type="ECO:0000313" key="1">
    <source>
        <dbReference type="EMBL" id="MED6246961.1"/>
    </source>
</evidence>
<gene>
    <name evidence="1" type="ORF">ATANTOWER_026916</name>
</gene>
<organism evidence="1 2">
    <name type="scientific">Ataeniobius toweri</name>
    <dbReference type="NCBI Taxonomy" id="208326"/>
    <lineage>
        <taxon>Eukaryota</taxon>
        <taxon>Metazoa</taxon>
        <taxon>Chordata</taxon>
        <taxon>Craniata</taxon>
        <taxon>Vertebrata</taxon>
        <taxon>Euteleostomi</taxon>
        <taxon>Actinopterygii</taxon>
        <taxon>Neopterygii</taxon>
        <taxon>Teleostei</taxon>
        <taxon>Neoteleostei</taxon>
        <taxon>Acanthomorphata</taxon>
        <taxon>Ovalentaria</taxon>
        <taxon>Atherinomorphae</taxon>
        <taxon>Cyprinodontiformes</taxon>
        <taxon>Goodeidae</taxon>
        <taxon>Ataeniobius</taxon>
    </lineage>
</organism>
<feature type="non-terminal residue" evidence="1">
    <location>
        <position position="1"/>
    </location>
</feature>
<evidence type="ECO:0000313" key="2">
    <source>
        <dbReference type="Proteomes" id="UP001345963"/>
    </source>
</evidence>
<reference evidence="1 2" key="1">
    <citation type="submission" date="2021-07" db="EMBL/GenBank/DDBJ databases">
        <authorList>
            <person name="Palmer J.M."/>
        </authorList>
    </citation>
    <scope>NUCLEOTIDE SEQUENCE [LARGE SCALE GENOMIC DNA]</scope>
    <source>
        <strain evidence="1 2">AT_MEX2019</strain>
        <tissue evidence="1">Muscle</tissue>
    </source>
</reference>
<dbReference type="Proteomes" id="UP001345963">
    <property type="component" value="Unassembled WGS sequence"/>
</dbReference>